<evidence type="ECO:0000256" key="4">
    <source>
        <dbReference type="ARBA" id="ARBA00022741"/>
    </source>
</evidence>
<dbReference type="PROSITE" id="PS50011">
    <property type="entry name" value="PROTEIN_KINASE_DOM"/>
    <property type="match status" value="1"/>
</dbReference>
<evidence type="ECO:0000313" key="9">
    <source>
        <dbReference type="EMBL" id="CRZ02571.1"/>
    </source>
</evidence>
<dbReference type="InterPro" id="IPR008271">
    <property type="entry name" value="Ser/Thr_kinase_AS"/>
</dbReference>
<dbReference type="GO" id="GO:0005524">
    <property type="term" value="F:ATP binding"/>
    <property type="evidence" value="ECO:0007669"/>
    <property type="project" value="UniProtKB-KW"/>
</dbReference>
<evidence type="ECO:0000256" key="3">
    <source>
        <dbReference type="ARBA" id="ARBA00022679"/>
    </source>
</evidence>
<dbReference type="PROSITE" id="PS00108">
    <property type="entry name" value="PROTEIN_KINASE_ST"/>
    <property type="match status" value="1"/>
</dbReference>
<dbReference type="Pfam" id="PF00069">
    <property type="entry name" value="Pkinase"/>
    <property type="match status" value="2"/>
</dbReference>
<dbReference type="EC" id="2.7.11.1" evidence="1"/>
<evidence type="ECO:0000256" key="5">
    <source>
        <dbReference type="ARBA" id="ARBA00022777"/>
    </source>
</evidence>
<protein>
    <recommendedName>
        <fullName evidence="1">non-specific serine/threonine protein kinase</fullName>
        <ecNumber evidence="1">2.7.11.1</ecNumber>
    </recommendedName>
</protein>
<dbReference type="GO" id="GO:0044773">
    <property type="term" value="P:mitotic DNA damage checkpoint signaling"/>
    <property type="evidence" value="ECO:0007669"/>
    <property type="project" value="TreeGrafter"/>
</dbReference>
<dbReference type="InterPro" id="IPR011009">
    <property type="entry name" value="Kinase-like_dom_sf"/>
</dbReference>
<keyword evidence="6" id="KW-0067">ATP-binding</keyword>
<evidence type="ECO:0000256" key="6">
    <source>
        <dbReference type="ARBA" id="ARBA00022840"/>
    </source>
</evidence>
<organism evidence="9">
    <name type="scientific">Spongospora subterranea</name>
    <dbReference type="NCBI Taxonomy" id="70186"/>
    <lineage>
        <taxon>Eukaryota</taxon>
        <taxon>Sar</taxon>
        <taxon>Rhizaria</taxon>
        <taxon>Endomyxa</taxon>
        <taxon>Phytomyxea</taxon>
        <taxon>Plasmodiophorida</taxon>
        <taxon>Plasmodiophoridae</taxon>
        <taxon>Spongospora</taxon>
    </lineage>
</organism>
<dbReference type="EMBL" id="HACM01002129">
    <property type="protein sequence ID" value="CRZ02571.1"/>
    <property type="molecule type" value="Transcribed_RNA"/>
</dbReference>
<proteinExistence type="predicted"/>
<dbReference type="AlphaFoldDB" id="A0A0H5QMF1"/>
<feature type="region of interest" description="Disordered" evidence="7">
    <location>
        <begin position="186"/>
        <end position="223"/>
    </location>
</feature>
<keyword evidence="4" id="KW-0547">Nucleotide-binding</keyword>
<evidence type="ECO:0000256" key="1">
    <source>
        <dbReference type="ARBA" id="ARBA00012513"/>
    </source>
</evidence>
<dbReference type="Gene3D" id="3.30.200.20">
    <property type="entry name" value="Phosphorylase Kinase, domain 1"/>
    <property type="match status" value="1"/>
</dbReference>
<evidence type="ECO:0000256" key="7">
    <source>
        <dbReference type="SAM" id="MobiDB-lite"/>
    </source>
</evidence>
<dbReference type="InterPro" id="IPR000719">
    <property type="entry name" value="Prot_kinase_dom"/>
</dbReference>
<keyword evidence="5" id="KW-0418">Kinase</keyword>
<keyword evidence="3" id="KW-0808">Transferase</keyword>
<dbReference type="SUPFAM" id="SSF56112">
    <property type="entry name" value="Protein kinase-like (PK-like)"/>
    <property type="match status" value="1"/>
</dbReference>
<feature type="domain" description="Protein kinase" evidence="8">
    <location>
        <begin position="15"/>
        <end position="352"/>
    </location>
</feature>
<keyword evidence="2" id="KW-0723">Serine/threonine-protein kinase</keyword>
<evidence type="ECO:0000256" key="2">
    <source>
        <dbReference type="ARBA" id="ARBA00022527"/>
    </source>
</evidence>
<reference evidence="9" key="1">
    <citation type="submission" date="2015-04" db="EMBL/GenBank/DDBJ databases">
        <title>The genome sequence of the plant pathogenic Rhizarian Plasmodiophora brassicae reveals insights in its biotrophic life cycle and the origin of chitin synthesis.</title>
        <authorList>
            <person name="Schwelm A."/>
            <person name="Fogelqvist J."/>
            <person name="Knaust A."/>
            <person name="Julke S."/>
            <person name="Lilja T."/>
            <person name="Dhandapani V."/>
            <person name="Bonilla-Rosso G."/>
            <person name="Karlsson M."/>
            <person name="Shevchenko A."/>
            <person name="Choi S.R."/>
            <person name="Kim H.G."/>
            <person name="Park J.Y."/>
            <person name="Lim Y.P."/>
            <person name="Ludwig-Muller J."/>
            <person name="Dixelius C."/>
        </authorList>
    </citation>
    <scope>NUCLEOTIDE SEQUENCE</scope>
    <source>
        <tissue evidence="9">Potato root galls</tissue>
    </source>
</reference>
<dbReference type="PANTHER" id="PTHR44167">
    <property type="entry name" value="OVARIAN-SPECIFIC SERINE/THREONINE-PROTEIN KINASE LOK-RELATED"/>
    <property type="match status" value="1"/>
</dbReference>
<name>A0A0H5QMF1_9EUKA</name>
<accession>A0A0H5QMF1</accession>
<dbReference type="GO" id="GO:0004674">
    <property type="term" value="F:protein serine/threonine kinase activity"/>
    <property type="evidence" value="ECO:0007669"/>
    <property type="project" value="UniProtKB-KW"/>
</dbReference>
<dbReference type="PANTHER" id="PTHR44167:SF23">
    <property type="entry name" value="CDC7 KINASE, ISOFORM A-RELATED"/>
    <property type="match status" value="1"/>
</dbReference>
<dbReference type="SMART" id="SM00220">
    <property type="entry name" value="S_TKc"/>
    <property type="match status" value="1"/>
</dbReference>
<sequence>MSGSSKLFQELEHIYEVKKRISRGTFSVVYLAEVRKTSPPLKVALKRITPTSSPERIAREIQMLHDLGGNCHISPILTAHRSRDQVTLVMPYFQHDQFREYYNKLTLNELKLYLRALFESLAFIHSQGIIHRDIKPSNFLYNRKDFSFQLIDFGLAQKVSKPEPTTYTNSNATSVRGIVPPSNRKITARLTRKSTATTARTGSSSSSGQPPTSRTSLPSVSRAGTRGFRAPEILLLVQKQTTAIDIWSVGSILLCIASQRYPFFNSPDDLTALAEMAHLYGSKQLHEAAICLDRSITLPEKLPAIPLKELCTKLSGNPDLFPDELYDLLERCLEPKPDIRISAKQALSHPFLAIQDENSKPPSL</sequence>
<dbReference type="Gene3D" id="1.10.510.10">
    <property type="entry name" value="Transferase(Phosphotransferase) domain 1"/>
    <property type="match status" value="1"/>
</dbReference>
<dbReference type="CDD" id="cd14019">
    <property type="entry name" value="STKc_Cdc7"/>
    <property type="match status" value="1"/>
</dbReference>
<feature type="compositionally biased region" description="Low complexity" evidence="7">
    <location>
        <begin position="193"/>
        <end position="216"/>
    </location>
</feature>
<evidence type="ECO:0000259" key="8">
    <source>
        <dbReference type="PROSITE" id="PS50011"/>
    </source>
</evidence>
<dbReference type="GO" id="GO:0005634">
    <property type="term" value="C:nucleus"/>
    <property type="evidence" value="ECO:0007669"/>
    <property type="project" value="TreeGrafter"/>
</dbReference>